<evidence type="ECO:0000313" key="11">
    <source>
        <dbReference type="Proteomes" id="UP000030944"/>
    </source>
</evidence>
<dbReference type="GO" id="GO:0016787">
    <property type="term" value="F:hydrolase activity"/>
    <property type="evidence" value="ECO:0007669"/>
    <property type="project" value="UniProtKB-KW"/>
</dbReference>
<dbReference type="EMBL" id="CP007026">
    <property type="protein sequence ID" value="AJA92507.1"/>
    <property type="molecule type" value="Genomic_DNA"/>
</dbReference>
<reference evidence="12" key="3">
    <citation type="submission" date="2016-05" db="EMBL/GenBank/DDBJ databases">
        <authorList>
            <person name="Dupont C."/>
            <person name="Santoro A."/>
        </authorList>
    </citation>
    <scope>NUCLEOTIDE SEQUENCE [LARGE SCALE GENOMIC DNA]</scope>
    <source>
        <strain evidence="12">U25</strain>
    </source>
</reference>
<dbReference type="CDD" id="cd09876">
    <property type="entry name" value="PIN_Nob1-like"/>
    <property type="match status" value="1"/>
</dbReference>
<keyword evidence="5" id="KW-0479">Metal-binding</keyword>
<evidence type="ECO:0000256" key="1">
    <source>
        <dbReference type="ARBA" id="ARBA00005858"/>
    </source>
</evidence>
<dbReference type="OrthoDB" id="27944at2157"/>
<reference evidence="10 12" key="4">
    <citation type="submission" date="2018-04" db="EMBL/GenBank/DDBJ databases">
        <title>Transcriptomics of ammonia oxidizing archaea.</title>
        <authorList>
            <person name="Carini P."/>
        </authorList>
    </citation>
    <scope>NUCLEOTIDE SEQUENCE [LARGE SCALE GENOMIC DNA]</scope>
    <source>
        <strain evidence="10 12">U25</strain>
    </source>
</reference>
<proteinExistence type="inferred from homology"/>
<keyword evidence="6" id="KW-0378">Hydrolase</keyword>
<dbReference type="GeneID" id="24816308"/>
<evidence type="ECO:0000313" key="9">
    <source>
        <dbReference type="EMBL" id="AJA92507.1"/>
    </source>
</evidence>
<dbReference type="InterPro" id="IPR033411">
    <property type="entry name" value="Ribonuclease_PIN"/>
</dbReference>
<evidence type="ECO:0000256" key="7">
    <source>
        <dbReference type="ARBA" id="ARBA00045770"/>
    </source>
</evidence>
<accession>A0A0A7V0E2</accession>
<dbReference type="HOGENOM" id="CLU_109674_0_1_2"/>
<dbReference type="InterPro" id="IPR039907">
    <property type="entry name" value="NOB1"/>
</dbReference>
<dbReference type="PANTHER" id="PTHR12814">
    <property type="entry name" value="RNA-BINDING PROTEIN NOB1"/>
    <property type="match status" value="1"/>
</dbReference>
<dbReference type="GO" id="GO:0005737">
    <property type="term" value="C:cytoplasm"/>
    <property type="evidence" value="ECO:0007669"/>
    <property type="project" value="UniProtKB-ARBA"/>
</dbReference>
<protein>
    <recommendedName>
        <fullName evidence="2">Endoribonuclease Nob1</fullName>
    </recommendedName>
</protein>
<comment type="function">
    <text evidence="7">Toxic component of a type II toxin-antitoxin (TA) system. Processes pre-16S-rRNA at its 3' end (the D-site) to yield the mature 3' end.</text>
</comment>
<keyword evidence="4" id="KW-0540">Nuclease</keyword>
<evidence type="ECO:0000256" key="4">
    <source>
        <dbReference type="ARBA" id="ARBA00022722"/>
    </source>
</evidence>
<gene>
    <name evidence="10" type="ORF">A7X95_07115</name>
    <name evidence="9" type="ORF">T478_0410</name>
</gene>
<reference evidence="9 11" key="1">
    <citation type="journal article" date="2015" name="Proc. Natl. Acad. Sci. U.S.A.">
        <title>Genomic and proteomic characterization of "Candidatus Nitrosopelagicus brevis": An ammonia-oxidizing archaeon from the open ocean.</title>
        <authorList>
            <person name="Santoro A.E."/>
            <person name="Dupont C.L."/>
            <person name="Richter R.A."/>
            <person name="Craig M.T."/>
            <person name="Carini P."/>
            <person name="McIlvin M.R."/>
            <person name="Yang Y."/>
            <person name="Orsi W.D."/>
            <person name="Moran D.M."/>
            <person name="Saito M.A."/>
        </authorList>
    </citation>
    <scope>NUCLEOTIDE SEQUENCE [LARGE SCALE GENOMIC DNA]</scope>
    <source>
        <strain evidence="9">CN25</strain>
        <strain evidence="11">V2</strain>
    </source>
</reference>
<dbReference type="Pfam" id="PF17146">
    <property type="entry name" value="PIN_6"/>
    <property type="match status" value="1"/>
</dbReference>
<dbReference type="GO" id="GO:0030490">
    <property type="term" value="P:maturation of SSU-rRNA"/>
    <property type="evidence" value="ECO:0007669"/>
    <property type="project" value="TreeGrafter"/>
</dbReference>
<feature type="domain" description="Ribonuclease PIN" evidence="8">
    <location>
        <begin position="5"/>
        <end position="91"/>
    </location>
</feature>
<dbReference type="PANTHER" id="PTHR12814:SF2">
    <property type="entry name" value="RNA-BINDING PROTEIN NOB1"/>
    <property type="match status" value="1"/>
</dbReference>
<dbReference type="EMBL" id="LXWN01000002">
    <property type="protein sequence ID" value="PTL87628.1"/>
    <property type="molecule type" value="Genomic_DNA"/>
</dbReference>
<dbReference type="Proteomes" id="UP000030944">
    <property type="component" value="Chromosome"/>
</dbReference>
<evidence type="ECO:0000256" key="2">
    <source>
        <dbReference type="ARBA" id="ARBA00021078"/>
    </source>
</evidence>
<evidence type="ECO:0000256" key="5">
    <source>
        <dbReference type="ARBA" id="ARBA00022723"/>
    </source>
</evidence>
<dbReference type="KEGG" id="nbv:T478_0410"/>
<evidence type="ECO:0000313" key="12">
    <source>
        <dbReference type="Proteomes" id="UP000241022"/>
    </source>
</evidence>
<dbReference type="InterPro" id="IPR029060">
    <property type="entry name" value="PIN-like_dom_sf"/>
</dbReference>
<reference evidence="10" key="2">
    <citation type="submission" date="2016-05" db="EMBL/GenBank/DDBJ databases">
        <authorList>
            <person name="Lavstsen T."/>
            <person name="Jespersen J.S."/>
        </authorList>
    </citation>
    <scope>NUCLEOTIDE SEQUENCE [LARGE SCALE GENOMIC DNA]</scope>
    <source>
        <strain evidence="10">U25</strain>
    </source>
</reference>
<keyword evidence="12" id="KW-1185">Reference proteome</keyword>
<organism evidence="9 11">
    <name type="scientific">Candidatus Nitrosopelagicus brevis</name>
    <dbReference type="NCBI Taxonomy" id="1410606"/>
    <lineage>
        <taxon>Archaea</taxon>
        <taxon>Nitrososphaerota</taxon>
    </lineage>
</organism>
<evidence type="ECO:0000256" key="6">
    <source>
        <dbReference type="ARBA" id="ARBA00022801"/>
    </source>
</evidence>
<dbReference type="AlphaFoldDB" id="A0A0A7V0E2"/>
<dbReference type="Gene3D" id="3.40.50.1010">
    <property type="entry name" value="5'-nuclease"/>
    <property type="match status" value="1"/>
</dbReference>
<dbReference type="STRING" id="1410606.T478_0410"/>
<evidence type="ECO:0000313" key="10">
    <source>
        <dbReference type="EMBL" id="PTL87628.1"/>
    </source>
</evidence>
<comment type="similarity">
    <text evidence="1">Belongs to the NOB1 family.</text>
</comment>
<evidence type="ECO:0000259" key="8">
    <source>
        <dbReference type="Pfam" id="PF17146"/>
    </source>
</evidence>
<dbReference type="FunFam" id="3.40.50.1010:FF:000020">
    <property type="entry name" value="20S-pre-rRNA D-site endonuclease NOB1"/>
    <property type="match status" value="1"/>
</dbReference>
<dbReference type="RefSeq" id="WP_048104783.1">
    <property type="nucleotide sequence ID" value="NZ_CP007026.1"/>
</dbReference>
<dbReference type="SUPFAM" id="SSF88723">
    <property type="entry name" value="PIN domain-like"/>
    <property type="match status" value="1"/>
</dbReference>
<dbReference type="GO" id="GO:0030688">
    <property type="term" value="C:preribosome, small subunit precursor"/>
    <property type="evidence" value="ECO:0007669"/>
    <property type="project" value="TreeGrafter"/>
</dbReference>
<dbReference type="GO" id="GO:0046872">
    <property type="term" value="F:metal ion binding"/>
    <property type="evidence" value="ECO:0007669"/>
    <property type="project" value="UniProtKB-KW"/>
</dbReference>
<sequence>MDSKILDATAFYAGIPFVSNDSFMTTSIVYEEIQHIKAKQGALEMLQQTNRLQIRDPSEKNIAIVKDASIKTGDSTTISKQDMSIIALALENDCELITDDFAVTNVAKQLKIKTSPLMTKGIKTVGKWISYCSICGKEFSKEKECPICGNKLNRKLIKKSI</sequence>
<dbReference type="Proteomes" id="UP000241022">
    <property type="component" value="Unassembled WGS sequence"/>
</dbReference>
<keyword evidence="3" id="KW-1277">Toxin-antitoxin system</keyword>
<evidence type="ECO:0000256" key="3">
    <source>
        <dbReference type="ARBA" id="ARBA00022649"/>
    </source>
</evidence>
<dbReference type="GO" id="GO:0004521">
    <property type="term" value="F:RNA endonuclease activity"/>
    <property type="evidence" value="ECO:0007669"/>
    <property type="project" value="TreeGrafter"/>
</dbReference>
<name>A0A0A7V0E2_9ARCH</name>